<dbReference type="EMBL" id="CM010722">
    <property type="protein sequence ID" value="RZC75527.1"/>
    <property type="molecule type" value="Genomic_DNA"/>
</dbReference>
<proteinExistence type="predicted"/>
<organism evidence="1 2">
    <name type="scientific">Papaver somniferum</name>
    <name type="common">Opium poppy</name>
    <dbReference type="NCBI Taxonomy" id="3469"/>
    <lineage>
        <taxon>Eukaryota</taxon>
        <taxon>Viridiplantae</taxon>
        <taxon>Streptophyta</taxon>
        <taxon>Embryophyta</taxon>
        <taxon>Tracheophyta</taxon>
        <taxon>Spermatophyta</taxon>
        <taxon>Magnoliopsida</taxon>
        <taxon>Ranunculales</taxon>
        <taxon>Papaveraceae</taxon>
        <taxon>Papaveroideae</taxon>
        <taxon>Papaver</taxon>
    </lineage>
</organism>
<evidence type="ECO:0000313" key="2">
    <source>
        <dbReference type="Proteomes" id="UP000316621"/>
    </source>
</evidence>
<protein>
    <submittedName>
        <fullName evidence="1">Uncharacterized protein</fullName>
    </submittedName>
</protein>
<dbReference type="Proteomes" id="UP000316621">
    <property type="component" value="Chromosome 8"/>
</dbReference>
<name>A0A4Y7KRS5_PAPSO</name>
<gene>
    <name evidence="1" type="ORF">C5167_051013</name>
</gene>
<sequence>MPQFSAVVEAVFRMLDFTISLGLRLVSKSHISVRTERDNGSNVVALDLSRLRKLAYRIPYTAKIDQRREDFILKYSFGDLPTSFWSDYLTNISPLHQDMSTELQNK</sequence>
<dbReference type="Gramene" id="RZC75527">
    <property type="protein sequence ID" value="RZC75527"/>
    <property type="gene ID" value="C5167_051013"/>
</dbReference>
<accession>A0A4Y7KRS5</accession>
<evidence type="ECO:0000313" key="1">
    <source>
        <dbReference type="EMBL" id="RZC75527.1"/>
    </source>
</evidence>
<keyword evidence="2" id="KW-1185">Reference proteome</keyword>
<reference evidence="1 2" key="1">
    <citation type="journal article" date="2018" name="Science">
        <title>The opium poppy genome and morphinan production.</title>
        <authorList>
            <person name="Guo L."/>
            <person name="Winzer T."/>
            <person name="Yang X."/>
            <person name="Li Y."/>
            <person name="Ning Z."/>
            <person name="He Z."/>
            <person name="Teodor R."/>
            <person name="Lu Y."/>
            <person name="Bowser T.A."/>
            <person name="Graham I.A."/>
            <person name="Ye K."/>
        </authorList>
    </citation>
    <scope>NUCLEOTIDE SEQUENCE [LARGE SCALE GENOMIC DNA]</scope>
    <source>
        <strain evidence="2">cv. HN1</strain>
        <tissue evidence="1">Leaves</tissue>
    </source>
</reference>
<dbReference type="AlphaFoldDB" id="A0A4Y7KRS5"/>